<proteinExistence type="inferred from homology"/>
<evidence type="ECO:0000256" key="11">
    <source>
        <dbReference type="HAMAP-Rule" id="MF_00165"/>
    </source>
</evidence>
<evidence type="ECO:0000256" key="5">
    <source>
        <dbReference type="ARBA" id="ARBA00022727"/>
    </source>
</evidence>
<keyword evidence="8 11" id="KW-0067">ATP-binding</keyword>
<comment type="function">
    <text evidence="11">Phosphorylation of dTMP to form dTDP in both de novo and salvage pathways of dTTP synthesis.</text>
</comment>
<evidence type="ECO:0000256" key="8">
    <source>
        <dbReference type="ARBA" id="ARBA00022840"/>
    </source>
</evidence>
<comment type="caution">
    <text evidence="13">The sequence shown here is derived from an EMBL/GenBank/DDBJ whole genome shotgun (WGS) entry which is preliminary data.</text>
</comment>
<dbReference type="EMBL" id="JBHSDU010000001">
    <property type="protein sequence ID" value="MFC4307551.1"/>
    <property type="molecule type" value="Genomic_DNA"/>
</dbReference>
<evidence type="ECO:0000256" key="4">
    <source>
        <dbReference type="ARBA" id="ARBA00022679"/>
    </source>
</evidence>
<evidence type="ECO:0000256" key="1">
    <source>
        <dbReference type="ARBA" id="ARBA00009776"/>
    </source>
</evidence>
<keyword evidence="5 11" id="KW-0545">Nucleotide biosynthesis</keyword>
<name>A0ABV8SJN5_9GAMM</name>
<dbReference type="EC" id="2.7.4.9" evidence="2 11"/>
<comment type="catalytic activity">
    <reaction evidence="10 11">
        <text>dTMP + ATP = dTDP + ADP</text>
        <dbReference type="Rhea" id="RHEA:13517"/>
        <dbReference type="ChEBI" id="CHEBI:30616"/>
        <dbReference type="ChEBI" id="CHEBI:58369"/>
        <dbReference type="ChEBI" id="CHEBI:63528"/>
        <dbReference type="ChEBI" id="CHEBI:456216"/>
        <dbReference type="EC" id="2.7.4.9"/>
    </reaction>
</comment>
<evidence type="ECO:0000256" key="7">
    <source>
        <dbReference type="ARBA" id="ARBA00022777"/>
    </source>
</evidence>
<organism evidence="13 14">
    <name type="scientific">Steroidobacter flavus</name>
    <dbReference type="NCBI Taxonomy" id="1842136"/>
    <lineage>
        <taxon>Bacteria</taxon>
        <taxon>Pseudomonadati</taxon>
        <taxon>Pseudomonadota</taxon>
        <taxon>Gammaproteobacteria</taxon>
        <taxon>Steroidobacterales</taxon>
        <taxon>Steroidobacteraceae</taxon>
        <taxon>Steroidobacter</taxon>
    </lineage>
</organism>
<dbReference type="CDD" id="cd01672">
    <property type="entry name" value="TMPK"/>
    <property type="match status" value="1"/>
</dbReference>
<evidence type="ECO:0000256" key="2">
    <source>
        <dbReference type="ARBA" id="ARBA00012980"/>
    </source>
</evidence>
<keyword evidence="4 11" id="KW-0808">Transferase</keyword>
<dbReference type="InterPro" id="IPR039430">
    <property type="entry name" value="Thymidylate_kin-like_dom"/>
</dbReference>
<dbReference type="PANTHER" id="PTHR10344:SF4">
    <property type="entry name" value="UMP-CMP KINASE 2, MITOCHONDRIAL"/>
    <property type="match status" value="1"/>
</dbReference>
<accession>A0ABV8SJN5</accession>
<sequence>MQGKFITIEGGEGVGKSTQIGRLKDFIAEQGVEVVITREPGGTHRAERIRELLLETSDEPMPSTCELLLMFAARSTHLENVIRPALARGACVICDRFTDATYAYQGGGRNLPVDNIATLEQMVQGTLRPDLTLLLDAPLDISAARASARNAAAGTSDRFEQERREFFERVRAAYLDRARQAPKRFVVIDATESLEAVTVAIQQAIAERLLKLPAP</sequence>
<keyword evidence="6 11" id="KW-0547">Nucleotide-binding</keyword>
<dbReference type="NCBIfam" id="TIGR00041">
    <property type="entry name" value="DTMP_kinase"/>
    <property type="match status" value="1"/>
</dbReference>
<keyword evidence="14" id="KW-1185">Reference proteome</keyword>
<evidence type="ECO:0000256" key="9">
    <source>
        <dbReference type="ARBA" id="ARBA00029962"/>
    </source>
</evidence>
<dbReference type="HAMAP" id="MF_00165">
    <property type="entry name" value="Thymidylate_kinase"/>
    <property type="match status" value="1"/>
</dbReference>
<dbReference type="Gene3D" id="3.40.50.300">
    <property type="entry name" value="P-loop containing nucleotide triphosphate hydrolases"/>
    <property type="match status" value="1"/>
</dbReference>
<dbReference type="InterPro" id="IPR018094">
    <property type="entry name" value="Thymidylate_kinase"/>
</dbReference>
<evidence type="ECO:0000256" key="10">
    <source>
        <dbReference type="ARBA" id="ARBA00048743"/>
    </source>
</evidence>
<comment type="similarity">
    <text evidence="1 11">Belongs to the thymidylate kinase family.</text>
</comment>
<feature type="domain" description="Thymidylate kinase-like" evidence="12">
    <location>
        <begin position="8"/>
        <end position="199"/>
    </location>
</feature>
<protein>
    <recommendedName>
        <fullName evidence="3 11">Thymidylate kinase</fullName>
        <ecNumber evidence="2 11">2.7.4.9</ecNumber>
    </recommendedName>
    <alternativeName>
        <fullName evidence="9 11">dTMP kinase</fullName>
    </alternativeName>
</protein>
<gene>
    <name evidence="11 13" type="primary">tmk</name>
    <name evidence="13" type="ORF">ACFPN2_00515</name>
</gene>
<reference evidence="14" key="1">
    <citation type="journal article" date="2019" name="Int. J. Syst. Evol. Microbiol.">
        <title>The Global Catalogue of Microorganisms (GCM) 10K type strain sequencing project: providing services to taxonomists for standard genome sequencing and annotation.</title>
        <authorList>
            <consortium name="The Broad Institute Genomics Platform"/>
            <consortium name="The Broad Institute Genome Sequencing Center for Infectious Disease"/>
            <person name="Wu L."/>
            <person name="Ma J."/>
        </authorList>
    </citation>
    <scope>NUCLEOTIDE SEQUENCE [LARGE SCALE GENOMIC DNA]</scope>
    <source>
        <strain evidence="14">CGMCC 1.10759</strain>
    </source>
</reference>
<dbReference type="PANTHER" id="PTHR10344">
    <property type="entry name" value="THYMIDYLATE KINASE"/>
    <property type="match status" value="1"/>
</dbReference>
<dbReference type="InterPro" id="IPR027417">
    <property type="entry name" value="P-loop_NTPase"/>
</dbReference>
<evidence type="ECO:0000313" key="13">
    <source>
        <dbReference type="EMBL" id="MFC4307551.1"/>
    </source>
</evidence>
<evidence type="ECO:0000313" key="14">
    <source>
        <dbReference type="Proteomes" id="UP001595904"/>
    </source>
</evidence>
<keyword evidence="7 11" id="KW-0418">Kinase</keyword>
<dbReference type="Proteomes" id="UP001595904">
    <property type="component" value="Unassembled WGS sequence"/>
</dbReference>
<evidence type="ECO:0000256" key="6">
    <source>
        <dbReference type="ARBA" id="ARBA00022741"/>
    </source>
</evidence>
<evidence type="ECO:0000259" key="12">
    <source>
        <dbReference type="Pfam" id="PF02223"/>
    </source>
</evidence>
<evidence type="ECO:0000256" key="3">
    <source>
        <dbReference type="ARBA" id="ARBA00017144"/>
    </source>
</evidence>
<feature type="binding site" evidence="11">
    <location>
        <begin position="10"/>
        <end position="17"/>
    </location>
    <ligand>
        <name>ATP</name>
        <dbReference type="ChEBI" id="CHEBI:30616"/>
    </ligand>
</feature>
<dbReference type="GO" id="GO:0004798">
    <property type="term" value="F:dTMP kinase activity"/>
    <property type="evidence" value="ECO:0007669"/>
    <property type="project" value="UniProtKB-EC"/>
</dbReference>
<dbReference type="Pfam" id="PF02223">
    <property type="entry name" value="Thymidylate_kin"/>
    <property type="match status" value="1"/>
</dbReference>
<dbReference type="SUPFAM" id="SSF52540">
    <property type="entry name" value="P-loop containing nucleoside triphosphate hydrolases"/>
    <property type="match status" value="1"/>
</dbReference>
<dbReference type="RefSeq" id="WP_380595258.1">
    <property type="nucleotide sequence ID" value="NZ_JBHSDU010000001.1"/>
</dbReference>